<gene>
    <name evidence="2" type="ORF">AULFYP135_00658</name>
</gene>
<dbReference type="InterPro" id="IPR016181">
    <property type="entry name" value="Acyl_CoA_acyltransferase"/>
</dbReference>
<dbReference type="Pfam" id="PF13673">
    <property type="entry name" value="Acetyltransf_10"/>
    <property type="match status" value="1"/>
</dbReference>
<dbReference type="InterPro" id="IPR000182">
    <property type="entry name" value="GNAT_dom"/>
</dbReference>
<dbReference type="GO" id="GO:0016747">
    <property type="term" value="F:acyltransferase activity, transferring groups other than amino-acyl groups"/>
    <property type="evidence" value="ECO:0007669"/>
    <property type="project" value="InterPro"/>
</dbReference>
<name>A0A6N2S0A6_9FIRM</name>
<accession>A0A6N2S0A6</accession>
<dbReference type="AlphaFoldDB" id="A0A6N2S0A6"/>
<proteinExistence type="predicted"/>
<dbReference type="SUPFAM" id="SSF55729">
    <property type="entry name" value="Acyl-CoA N-acyltransferases (Nat)"/>
    <property type="match status" value="1"/>
</dbReference>
<evidence type="ECO:0000259" key="1">
    <source>
        <dbReference type="Pfam" id="PF13673"/>
    </source>
</evidence>
<reference evidence="2" key="1">
    <citation type="submission" date="2019-11" db="EMBL/GenBank/DDBJ databases">
        <authorList>
            <person name="Feng L."/>
        </authorList>
    </citation>
    <scope>NUCLEOTIDE SEQUENCE</scope>
    <source>
        <strain evidence="2">AundefinedLFYP135</strain>
    </source>
</reference>
<dbReference type="CDD" id="cd04301">
    <property type="entry name" value="NAT_SF"/>
    <property type="match status" value="1"/>
</dbReference>
<dbReference type="EMBL" id="CACRSL010000003">
    <property type="protein sequence ID" value="VYS85741.1"/>
    <property type="molecule type" value="Genomic_DNA"/>
</dbReference>
<organism evidence="2">
    <name type="scientific">uncultured Anaerotruncus sp</name>
    <dbReference type="NCBI Taxonomy" id="905011"/>
    <lineage>
        <taxon>Bacteria</taxon>
        <taxon>Bacillati</taxon>
        <taxon>Bacillota</taxon>
        <taxon>Clostridia</taxon>
        <taxon>Eubacteriales</taxon>
        <taxon>Oscillospiraceae</taxon>
        <taxon>Anaerotruncus</taxon>
        <taxon>environmental samples</taxon>
    </lineage>
</organism>
<evidence type="ECO:0000313" key="2">
    <source>
        <dbReference type="EMBL" id="VYS85741.1"/>
    </source>
</evidence>
<dbReference type="Gene3D" id="3.40.630.30">
    <property type="match status" value="1"/>
</dbReference>
<protein>
    <recommendedName>
        <fullName evidence="1">N-acetyltransferase domain-containing protein</fullName>
    </recommendedName>
</protein>
<sequence length="62" mass="6608">MGQGVGRKLFDHCLSQCRARGISNFSFVTSPQAVGIYGKVGAQVVGEVPSSIDGRPIPRMDE</sequence>
<feature type="domain" description="N-acetyltransferase" evidence="1">
    <location>
        <begin position="2"/>
        <end position="45"/>
    </location>
</feature>